<gene>
    <name evidence="3" type="ORF">CLV37_103411</name>
</gene>
<name>A0A2T0R738_9ACTN</name>
<dbReference type="Gene3D" id="3.90.1300.10">
    <property type="entry name" value="Amidase signature (AS) domain"/>
    <property type="match status" value="1"/>
</dbReference>
<feature type="region of interest" description="Disordered" evidence="1">
    <location>
        <begin position="1"/>
        <end position="74"/>
    </location>
</feature>
<dbReference type="PANTHER" id="PTHR11895:SF176">
    <property type="entry name" value="AMIDASE AMID-RELATED"/>
    <property type="match status" value="1"/>
</dbReference>
<keyword evidence="4" id="KW-1185">Reference proteome</keyword>
<reference evidence="3 4" key="1">
    <citation type="submission" date="2018-03" db="EMBL/GenBank/DDBJ databases">
        <title>Genomic Encyclopedia of Archaeal and Bacterial Type Strains, Phase II (KMG-II): from individual species to whole genera.</title>
        <authorList>
            <person name="Goeker M."/>
        </authorList>
    </citation>
    <scope>NUCLEOTIDE SEQUENCE [LARGE SCALE GENOMIC DNA]</scope>
    <source>
        <strain evidence="3 4">DSM 19711</strain>
    </source>
</reference>
<sequence length="526" mass="54135">MTTPSGPSSDALPDPVADEEFDELLSRHRSRPHAPSPSAQAPEPWDGTTFLERFPRPVPRRGTPPAPRPDASRVPGVAELLAGYADGALDPVTVVEEVLAAVGPDGPAPTAFLAECAGAREAAADSARRWAGGRARPLEGVPFGVKDIVDVAGTPVTCGSLLTGDRVAATDAVVVARLRAAGAVPVVMTATTEFACGLALNARYGAVQNPWRAGRWTGGSSTGSGAAVAARVVPFALGTDTGGSVRVPSSLCGISGLKPTYGLLPRDGVSALSWTLDHVGPMARSALDLALVLAVLADAPVQVCADLQGVRVGRVRGWFEQRCDAGVVAATDETVRVLRAHGAEVVDVDLPGAARAYDDGLVVLSAELAATQEGNADRAGLFDGGTRKRLGRGARVSAADYLRALRGRALAQRELLDVMDRADVDVLLTPGVGTTAPHLDDLTADVDDERVPLQEIVPRNTSPFNVTGFPALVVPAGTGRDDLPVAVQLVARPYAEDLLLGVGAGLQAVTDHHLAAPAGRGATVPA</sequence>
<evidence type="ECO:0000256" key="1">
    <source>
        <dbReference type="SAM" id="MobiDB-lite"/>
    </source>
</evidence>
<dbReference type="Proteomes" id="UP000238083">
    <property type="component" value="Unassembled WGS sequence"/>
</dbReference>
<dbReference type="InterPro" id="IPR036928">
    <property type="entry name" value="AS_sf"/>
</dbReference>
<dbReference type="RefSeq" id="WP_211298501.1">
    <property type="nucleotide sequence ID" value="NZ_PVZF01000003.1"/>
</dbReference>
<dbReference type="EMBL" id="PVZF01000003">
    <property type="protein sequence ID" value="PRY16976.1"/>
    <property type="molecule type" value="Genomic_DNA"/>
</dbReference>
<evidence type="ECO:0000259" key="2">
    <source>
        <dbReference type="Pfam" id="PF01425"/>
    </source>
</evidence>
<evidence type="ECO:0000313" key="3">
    <source>
        <dbReference type="EMBL" id="PRY16976.1"/>
    </source>
</evidence>
<comment type="caution">
    <text evidence="3">The sequence shown here is derived from an EMBL/GenBank/DDBJ whole genome shotgun (WGS) entry which is preliminary data.</text>
</comment>
<accession>A0A2T0R738</accession>
<evidence type="ECO:0000313" key="4">
    <source>
        <dbReference type="Proteomes" id="UP000238083"/>
    </source>
</evidence>
<keyword evidence="3" id="KW-0808">Transferase</keyword>
<protein>
    <submittedName>
        <fullName evidence="3">Aspartyl-tRNA(Asn)/glutamyl-tRNA(Gln) amidotransferase subunit A</fullName>
    </submittedName>
</protein>
<dbReference type="InterPro" id="IPR000120">
    <property type="entry name" value="Amidase"/>
</dbReference>
<dbReference type="Pfam" id="PF01425">
    <property type="entry name" value="Amidase"/>
    <property type="match status" value="1"/>
</dbReference>
<feature type="domain" description="Amidase" evidence="2">
    <location>
        <begin position="117"/>
        <end position="500"/>
    </location>
</feature>
<dbReference type="PANTHER" id="PTHR11895">
    <property type="entry name" value="TRANSAMIDASE"/>
    <property type="match status" value="1"/>
</dbReference>
<dbReference type="SUPFAM" id="SSF75304">
    <property type="entry name" value="Amidase signature (AS) enzymes"/>
    <property type="match status" value="1"/>
</dbReference>
<organism evidence="3 4">
    <name type="scientific">Kineococcus rhizosphaerae</name>
    <dbReference type="NCBI Taxonomy" id="559628"/>
    <lineage>
        <taxon>Bacteria</taxon>
        <taxon>Bacillati</taxon>
        <taxon>Actinomycetota</taxon>
        <taxon>Actinomycetes</taxon>
        <taxon>Kineosporiales</taxon>
        <taxon>Kineosporiaceae</taxon>
        <taxon>Kineococcus</taxon>
    </lineage>
</organism>
<dbReference type="GO" id="GO:0016740">
    <property type="term" value="F:transferase activity"/>
    <property type="evidence" value="ECO:0007669"/>
    <property type="project" value="UniProtKB-KW"/>
</dbReference>
<proteinExistence type="predicted"/>
<dbReference type="InterPro" id="IPR023631">
    <property type="entry name" value="Amidase_dom"/>
</dbReference>
<dbReference type="AlphaFoldDB" id="A0A2T0R738"/>